<feature type="transmembrane region" description="Helical" evidence="5">
    <location>
        <begin position="290"/>
        <end position="313"/>
    </location>
</feature>
<keyword evidence="4 5" id="KW-0472">Membrane</keyword>
<feature type="transmembrane region" description="Helical" evidence="5">
    <location>
        <begin position="108"/>
        <end position="126"/>
    </location>
</feature>
<gene>
    <name evidence="7" type="ORF">F6J89_05120</name>
</gene>
<keyword evidence="3 5" id="KW-1133">Transmembrane helix</keyword>
<feature type="transmembrane region" description="Helical" evidence="5">
    <location>
        <begin position="197"/>
        <end position="217"/>
    </location>
</feature>
<dbReference type="GO" id="GO:0022857">
    <property type="term" value="F:transmembrane transporter activity"/>
    <property type="evidence" value="ECO:0007669"/>
    <property type="project" value="InterPro"/>
</dbReference>
<organism evidence="7">
    <name type="scientific">Symploca sp. SIO1C4</name>
    <dbReference type="NCBI Taxonomy" id="2607765"/>
    <lineage>
        <taxon>Bacteria</taxon>
        <taxon>Bacillati</taxon>
        <taxon>Cyanobacteriota</taxon>
        <taxon>Cyanophyceae</taxon>
        <taxon>Coleofasciculales</taxon>
        <taxon>Coleofasciculaceae</taxon>
        <taxon>Symploca</taxon>
    </lineage>
</organism>
<feature type="transmembrane region" description="Helical" evidence="5">
    <location>
        <begin position="410"/>
        <end position="429"/>
    </location>
</feature>
<dbReference type="InterPro" id="IPR050327">
    <property type="entry name" value="Proton-linked_MCT"/>
</dbReference>
<comment type="caution">
    <text evidence="7">The sequence shown here is derived from an EMBL/GenBank/DDBJ whole genome shotgun (WGS) entry which is preliminary data.</text>
</comment>
<evidence type="ECO:0000256" key="2">
    <source>
        <dbReference type="ARBA" id="ARBA00022692"/>
    </source>
</evidence>
<proteinExistence type="predicted"/>
<evidence type="ECO:0000256" key="5">
    <source>
        <dbReference type="SAM" id="Phobius"/>
    </source>
</evidence>
<dbReference type="SUPFAM" id="SSF103473">
    <property type="entry name" value="MFS general substrate transporter"/>
    <property type="match status" value="1"/>
</dbReference>
<dbReference type="PANTHER" id="PTHR11360">
    <property type="entry name" value="MONOCARBOXYLATE TRANSPORTER"/>
    <property type="match status" value="1"/>
</dbReference>
<evidence type="ECO:0000259" key="6">
    <source>
        <dbReference type="PROSITE" id="PS50850"/>
    </source>
</evidence>
<dbReference type="Gene3D" id="1.20.1250.20">
    <property type="entry name" value="MFS general substrate transporter like domains"/>
    <property type="match status" value="1"/>
</dbReference>
<feature type="domain" description="Major facilitator superfamily (MFS) profile" evidence="6">
    <location>
        <begin position="41"/>
        <end position="433"/>
    </location>
</feature>
<evidence type="ECO:0000256" key="1">
    <source>
        <dbReference type="ARBA" id="ARBA00004651"/>
    </source>
</evidence>
<dbReference type="GO" id="GO:0005886">
    <property type="term" value="C:plasma membrane"/>
    <property type="evidence" value="ECO:0007669"/>
    <property type="project" value="UniProtKB-SubCell"/>
</dbReference>
<dbReference type="CDD" id="cd17355">
    <property type="entry name" value="MFS_YcxA_like"/>
    <property type="match status" value="1"/>
</dbReference>
<feature type="transmembrane region" description="Helical" evidence="5">
    <location>
        <begin position="29"/>
        <end position="51"/>
    </location>
</feature>
<protein>
    <submittedName>
        <fullName evidence="7">MFS transporter</fullName>
    </submittedName>
</protein>
<dbReference type="EMBL" id="JAAHFQ010000064">
    <property type="protein sequence ID" value="NER27017.1"/>
    <property type="molecule type" value="Genomic_DNA"/>
</dbReference>
<feature type="transmembrane region" description="Helical" evidence="5">
    <location>
        <begin position="254"/>
        <end position="278"/>
    </location>
</feature>
<name>A0A6B3N620_9CYAN</name>
<dbReference type="PROSITE" id="PS50850">
    <property type="entry name" value="MFS"/>
    <property type="match status" value="1"/>
</dbReference>
<dbReference type="PANTHER" id="PTHR11360:SF308">
    <property type="entry name" value="BLL3089 PROTEIN"/>
    <property type="match status" value="1"/>
</dbReference>
<evidence type="ECO:0000313" key="7">
    <source>
        <dbReference type="EMBL" id="NER27017.1"/>
    </source>
</evidence>
<dbReference type="InterPro" id="IPR011701">
    <property type="entry name" value="MFS"/>
</dbReference>
<evidence type="ECO:0000256" key="4">
    <source>
        <dbReference type="ARBA" id="ARBA00023136"/>
    </source>
</evidence>
<dbReference type="AlphaFoldDB" id="A0A6B3N620"/>
<feature type="transmembrane region" description="Helical" evidence="5">
    <location>
        <begin position="320"/>
        <end position="336"/>
    </location>
</feature>
<comment type="subcellular location">
    <subcellularLocation>
        <location evidence="1">Cell membrane</location>
        <topology evidence="1">Multi-pass membrane protein</topology>
    </subcellularLocation>
</comment>
<feature type="transmembrane region" description="Helical" evidence="5">
    <location>
        <begin position="132"/>
        <end position="158"/>
    </location>
</feature>
<feature type="transmembrane region" description="Helical" evidence="5">
    <location>
        <begin position="342"/>
        <end position="362"/>
    </location>
</feature>
<accession>A0A6B3N620</accession>
<keyword evidence="2 5" id="KW-0812">Transmembrane</keyword>
<dbReference type="Pfam" id="PF07690">
    <property type="entry name" value="MFS_1"/>
    <property type="match status" value="1"/>
</dbReference>
<feature type="transmembrane region" description="Helical" evidence="5">
    <location>
        <begin position="165"/>
        <end position="185"/>
    </location>
</feature>
<evidence type="ECO:0000256" key="3">
    <source>
        <dbReference type="ARBA" id="ARBA00022989"/>
    </source>
</evidence>
<reference evidence="7" key="1">
    <citation type="submission" date="2019-11" db="EMBL/GenBank/DDBJ databases">
        <title>Genomic insights into an expanded diversity of filamentous marine cyanobacteria reveals the extraordinary biosynthetic potential of Moorea and Okeania.</title>
        <authorList>
            <person name="Ferreira Leao T."/>
            <person name="Wang M."/>
            <person name="Moss N."/>
            <person name="Da Silva R."/>
            <person name="Sanders J."/>
            <person name="Nurk S."/>
            <person name="Gurevich A."/>
            <person name="Humphrey G."/>
            <person name="Reher R."/>
            <person name="Zhu Q."/>
            <person name="Belda-Ferre P."/>
            <person name="Glukhov E."/>
            <person name="Rex R."/>
            <person name="Dorrestein P.C."/>
            <person name="Knight R."/>
            <person name="Pevzner P."/>
            <person name="Gerwick W.H."/>
            <person name="Gerwick L."/>
        </authorList>
    </citation>
    <scope>NUCLEOTIDE SEQUENCE</scope>
    <source>
        <strain evidence="7">SIO1C4</strain>
    </source>
</reference>
<sequence length="440" mass="47781">MNQKIPQEGISAKPLPEQLEDKSSKYSRIITNCPFFYGWVIIVAGTLGALMTTPGQTVGVSVFIDSIINDLKVSRSTVALMYALGTLAGSFLLTFVGRLIDHRGPRHAVIIIASLFALACVWMGFVNSPITLAIGFVLIRSLGQGSLSLVSLNVIHIWFVKRRSLAVGISSIGFALGVILFPPLIEFLISRFDWRSAYIILGCLVALTILPIGALFFRERPEVYGLQPDGKQESAPNYVLEENNFTLTQALRTLTFWLFSGGDFLVAAFGTGLLFHHYSIMAEVGVNRELATLIFVPLGIVSVGSNLLTGFLLSRVEPRWLLSIVLILLATSMAIATQTINLYSILIYGCLLGLMQGMKGVLSSSVYAHYFGRLHIGTIQGLVITISVAGTALGPYIFAFGLDEFGSYKPVLLISALAPLALAIVAPWLKLIQKSFTTSL</sequence>
<feature type="transmembrane region" description="Helical" evidence="5">
    <location>
        <begin position="374"/>
        <end position="398"/>
    </location>
</feature>
<dbReference type="InterPro" id="IPR036259">
    <property type="entry name" value="MFS_trans_sf"/>
</dbReference>
<dbReference type="InterPro" id="IPR020846">
    <property type="entry name" value="MFS_dom"/>
</dbReference>
<feature type="transmembrane region" description="Helical" evidence="5">
    <location>
        <begin position="79"/>
        <end position="96"/>
    </location>
</feature>